<dbReference type="Pfam" id="PF02446">
    <property type="entry name" value="Glyco_hydro_77"/>
    <property type="match status" value="1"/>
</dbReference>
<comment type="similarity">
    <text evidence="2 10">Belongs to the disproportionating enzyme family.</text>
</comment>
<dbReference type="Gene3D" id="3.20.20.80">
    <property type="entry name" value="Glycosidases"/>
    <property type="match status" value="1"/>
</dbReference>
<evidence type="ECO:0000256" key="8">
    <source>
        <dbReference type="ARBA" id="ARBA00031423"/>
    </source>
</evidence>
<evidence type="ECO:0000256" key="10">
    <source>
        <dbReference type="RuleBase" id="RU361207"/>
    </source>
</evidence>
<evidence type="ECO:0000256" key="6">
    <source>
        <dbReference type="ARBA" id="ARBA00022679"/>
    </source>
</evidence>
<dbReference type="RefSeq" id="WP_265895378.1">
    <property type="nucleotide sequence ID" value="NZ_JAPIVE010000001.1"/>
</dbReference>
<keyword evidence="6 10" id="KW-0808">Transferase</keyword>
<dbReference type="Proteomes" id="UP001165678">
    <property type="component" value="Unassembled WGS sequence"/>
</dbReference>
<reference evidence="11" key="1">
    <citation type="submission" date="2022-11" db="EMBL/GenBank/DDBJ databases">
        <title>Larsenimonas rhizosphaerae sp. nov., isolated from a tidal mudflat.</title>
        <authorList>
            <person name="Lee S.D."/>
            <person name="Kim I.S."/>
        </authorList>
    </citation>
    <scope>NUCLEOTIDE SEQUENCE</scope>
    <source>
        <strain evidence="11">GH2-1</strain>
    </source>
</reference>
<gene>
    <name evidence="11" type="primary">malQ</name>
    <name evidence="11" type="ORF">OQ287_01740</name>
</gene>
<dbReference type="GO" id="GO:0004134">
    <property type="term" value="F:4-alpha-glucanotransferase activity"/>
    <property type="evidence" value="ECO:0007669"/>
    <property type="project" value="UniProtKB-EC"/>
</dbReference>
<evidence type="ECO:0000256" key="5">
    <source>
        <dbReference type="ARBA" id="ARBA00022676"/>
    </source>
</evidence>
<dbReference type="PANTHER" id="PTHR32438:SF5">
    <property type="entry name" value="4-ALPHA-GLUCANOTRANSFERASE DPE1, CHLOROPLASTIC_AMYLOPLASTIC"/>
    <property type="match status" value="1"/>
</dbReference>
<evidence type="ECO:0000256" key="2">
    <source>
        <dbReference type="ARBA" id="ARBA00005684"/>
    </source>
</evidence>
<comment type="catalytic activity">
    <reaction evidence="1 10">
        <text>Transfers a segment of a (1-&gt;4)-alpha-D-glucan to a new position in an acceptor, which may be glucose or a (1-&gt;4)-alpha-D-glucan.</text>
        <dbReference type="EC" id="2.4.1.25"/>
    </reaction>
</comment>
<dbReference type="AlphaFoldDB" id="A0AA41ZCU9"/>
<name>A0AA41ZCU9_9GAMM</name>
<evidence type="ECO:0000256" key="7">
    <source>
        <dbReference type="ARBA" id="ARBA00023277"/>
    </source>
</evidence>
<dbReference type="EC" id="2.4.1.25" evidence="3 10"/>
<accession>A0AA41ZCU9</accession>
<dbReference type="InterPro" id="IPR003385">
    <property type="entry name" value="Glyco_hydro_77"/>
</dbReference>
<dbReference type="PANTHER" id="PTHR32438">
    <property type="entry name" value="4-ALPHA-GLUCANOTRANSFERASE DPE1, CHLOROPLASTIC/AMYLOPLASTIC"/>
    <property type="match status" value="1"/>
</dbReference>
<keyword evidence="7 10" id="KW-0119">Carbohydrate metabolism</keyword>
<evidence type="ECO:0000256" key="9">
    <source>
        <dbReference type="ARBA" id="ARBA00031501"/>
    </source>
</evidence>
<comment type="caution">
    <text evidence="11">The sequence shown here is derived from an EMBL/GenBank/DDBJ whole genome shotgun (WGS) entry which is preliminary data.</text>
</comment>
<organism evidence="11 12">
    <name type="scientific">Larsenimonas rhizosphaerae</name>
    <dbReference type="NCBI Taxonomy" id="2944682"/>
    <lineage>
        <taxon>Bacteria</taxon>
        <taxon>Pseudomonadati</taxon>
        <taxon>Pseudomonadota</taxon>
        <taxon>Gammaproteobacteria</taxon>
        <taxon>Oceanospirillales</taxon>
        <taxon>Halomonadaceae</taxon>
        <taxon>Larsenimonas</taxon>
    </lineage>
</organism>
<evidence type="ECO:0000313" key="11">
    <source>
        <dbReference type="EMBL" id="MCX2522954.1"/>
    </source>
</evidence>
<proteinExistence type="inferred from homology"/>
<evidence type="ECO:0000256" key="1">
    <source>
        <dbReference type="ARBA" id="ARBA00000439"/>
    </source>
</evidence>
<evidence type="ECO:0000313" key="12">
    <source>
        <dbReference type="Proteomes" id="UP001165678"/>
    </source>
</evidence>
<evidence type="ECO:0000256" key="3">
    <source>
        <dbReference type="ARBA" id="ARBA00012560"/>
    </source>
</evidence>
<dbReference type="EMBL" id="JAPIVE010000001">
    <property type="protein sequence ID" value="MCX2522954.1"/>
    <property type="molecule type" value="Genomic_DNA"/>
</dbReference>
<dbReference type="GO" id="GO:0005975">
    <property type="term" value="P:carbohydrate metabolic process"/>
    <property type="evidence" value="ECO:0007669"/>
    <property type="project" value="InterPro"/>
</dbReference>
<evidence type="ECO:0000256" key="4">
    <source>
        <dbReference type="ARBA" id="ARBA00020295"/>
    </source>
</evidence>
<dbReference type="SUPFAM" id="SSF51445">
    <property type="entry name" value="(Trans)glycosidases"/>
    <property type="match status" value="1"/>
</dbReference>
<keyword evidence="12" id="KW-1185">Reference proteome</keyword>
<dbReference type="InterPro" id="IPR017853">
    <property type="entry name" value="GH"/>
</dbReference>
<dbReference type="NCBIfam" id="TIGR00217">
    <property type="entry name" value="malQ"/>
    <property type="match status" value="1"/>
</dbReference>
<protein>
    <recommendedName>
        <fullName evidence="4 10">4-alpha-glucanotransferase</fullName>
        <ecNumber evidence="3 10">2.4.1.25</ecNumber>
    </recommendedName>
    <alternativeName>
        <fullName evidence="8 10">Amylomaltase</fullName>
    </alternativeName>
    <alternativeName>
        <fullName evidence="9 10">Disproportionating enzyme</fullName>
    </alternativeName>
</protein>
<sequence length="659" mass="72755">MTPLEQLARDAGLQVVWEDSDGQTRTLSPDTQRQVLRALGYAADDEEDIAESRVRLARLTAPETVDQWPAMITAVVNQPIVLPGMLPQGTPYTVIPEEGDGLPEVLDARGCLRPISLPGYYVLDLLGHELTLAVAPTRCPGIQELAPRRKVPLSGLGVQLYSLRRFGNNRGMGDIEALALLAEAAAAQGIDALAISPVHALFPTRPHQFSPYSPSSRLAFNPGYTSLGGPDEPGSNTALIDYPAVLTSRWATLTEAFYAMDAAERDAFEAFCREEGLRLERHACFEAMLELLGPREDWPTAYNQPDSEEVRQFVQVHREHVERYQFAQWCITRELVQAQQRARRAGMAVGLIADIAVGVDPQGSQAWAHPEDVLDTIHVGSPPDAFNANGQDWGVAGFSPQGLLQHGFRGFIETVRAALKGAGGLRIDHIMGLSRLWLIPQGAAPTEGAYVRYPEQDLLRLVALEAWQHQALVIGEDLGTVELDFRTRLDQSGILGMGVLWFEREAESFTRAADYPARAVSMASTHDLPTVAGWLAGRDIHWRHRLGMLGDTALDEAMAERARERTWLAEALNIDADSSVDRWLEAVAYHIGATPAPLALLPLEDLLGLMEQPNLPGTLDEHPNWQRRLPVNVERLFDSETVRMRLKALIKGRQEHHHG</sequence>
<keyword evidence="5 10" id="KW-0328">Glycosyltransferase</keyword>